<sequence>MSKCRFATLEVAYLGHVISAEGVKADPEKLQAVEDWPFPTSLKALRGFLGLTGYYRQFIKGYGSLAAPLTNLLKKDQFVWSEEAKEAFQNLKRAVTQPPVLTLPDFFLPFTIEGDASGSAIGAVLMQKKKTNSVLQ</sequence>
<keyword evidence="2" id="KW-1185">Reference proteome</keyword>
<dbReference type="KEGG" id="jre:118348511"/>
<evidence type="ECO:0000313" key="3">
    <source>
        <dbReference type="RefSeq" id="XP_035546261.1"/>
    </source>
</evidence>
<dbReference type="Pfam" id="PF17919">
    <property type="entry name" value="RT_RNaseH_2"/>
    <property type="match status" value="1"/>
</dbReference>
<dbReference type="FunFam" id="3.30.70.270:FF:000020">
    <property type="entry name" value="Transposon Tf2-6 polyprotein-like Protein"/>
    <property type="match status" value="1"/>
</dbReference>
<accession>A0A6P9EFZ0</accession>
<dbReference type="OrthoDB" id="1909920at2759"/>
<dbReference type="PANTHER" id="PTHR33064">
    <property type="entry name" value="POL PROTEIN"/>
    <property type="match status" value="1"/>
</dbReference>
<dbReference type="RefSeq" id="XP_035546261.1">
    <property type="nucleotide sequence ID" value="XM_035690368.1"/>
</dbReference>
<dbReference type="InterPro" id="IPR043502">
    <property type="entry name" value="DNA/RNA_pol_sf"/>
</dbReference>
<dbReference type="AlphaFoldDB" id="A0A6P9EFZ0"/>
<dbReference type="InParanoid" id="A0A6P9EFZ0"/>
<organism evidence="2 3">
    <name type="scientific">Juglans regia</name>
    <name type="common">English walnut</name>
    <dbReference type="NCBI Taxonomy" id="51240"/>
    <lineage>
        <taxon>Eukaryota</taxon>
        <taxon>Viridiplantae</taxon>
        <taxon>Streptophyta</taxon>
        <taxon>Embryophyta</taxon>
        <taxon>Tracheophyta</taxon>
        <taxon>Spermatophyta</taxon>
        <taxon>Magnoliopsida</taxon>
        <taxon>eudicotyledons</taxon>
        <taxon>Gunneridae</taxon>
        <taxon>Pentapetalae</taxon>
        <taxon>rosids</taxon>
        <taxon>fabids</taxon>
        <taxon>Fagales</taxon>
        <taxon>Juglandaceae</taxon>
        <taxon>Juglans</taxon>
    </lineage>
</organism>
<gene>
    <name evidence="3" type="primary">LOC118348511</name>
</gene>
<dbReference type="GeneID" id="118348511"/>
<reference evidence="3" key="1">
    <citation type="submission" date="2025-08" db="UniProtKB">
        <authorList>
            <consortium name="RefSeq"/>
        </authorList>
    </citation>
    <scope>IDENTIFICATION</scope>
    <source>
        <tissue evidence="3">Leaves</tissue>
    </source>
</reference>
<dbReference type="InterPro" id="IPR043128">
    <property type="entry name" value="Rev_trsase/Diguanyl_cyclase"/>
</dbReference>
<dbReference type="SUPFAM" id="SSF56672">
    <property type="entry name" value="DNA/RNA polymerases"/>
    <property type="match status" value="1"/>
</dbReference>
<evidence type="ECO:0000313" key="2">
    <source>
        <dbReference type="Proteomes" id="UP000235220"/>
    </source>
</evidence>
<dbReference type="Gene3D" id="3.30.70.270">
    <property type="match status" value="1"/>
</dbReference>
<dbReference type="InterPro" id="IPR041577">
    <property type="entry name" value="RT_RNaseH_2"/>
</dbReference>
<dbReference type="Proteomes" id="UP000235220">
    <property type="component" value="Chromosome 1"/>
</dbReference>
<dbReference type="PANTHER" id="PTHR33064:SF37">
    <property type="entry name" value="RIBONUCLEASE H"/>
    <property type="match status" value="1"/>
</dbReference>
<dbReference type="InterPro" id="IPR051320">
    <property type="entry name" value="Viral_Replic_Matur_Polypro"/>
</dbReference>
<feature type="domain" description="Reverse transcriptase/retrotransposon-derived protein RNase H-like" evidence="1">
    <location>
        <begin position="80"/>
        <end position="132"/>
    </location>
</feature>
<proteinExistence type="predicted"/>
<name>A0A6P9EFZ0_JUGRE</name>
<protein>
    <submittedName>
        <fullName evidence="3">Uncharacterized mitochondrial protein AtMg00860-like</fullName>
    </submittedName>
</protein>
<evidence type="ECO:0000259" key="1">
    <source>
        <dbReference type="Pfam" id="PF17919"/>
    </source>
</evidence>